<protein>
    <recommendedName>
        <fullName evidence="7">Small ribosomal subunit protein mS31</fullName>
    </recommendedName>
    <alternativeName>
        <fullName evidence="8">28S ribosomal protein S31, mitochondrial</fullName>
    </alternativeName>
</protein>
<feature type="compositionally biased region" description="Basic and acidic residues" evidence="9">
    <location>
        <begin position="48"/>
        <end position="62"/>
    </location>
</feature>
<gene>
    <name evidence="11" type="primary">LOC108680971</name>
</gene>
<comment type="subcellular location">
    <subcellularLocation>
        <location evidence="1">Mitochondrion</location>
    </subcellularLocation>
</comment>
<evidence type="ECO:0000256" key="8">
    <source>
        <dbReference type="ARBA" id="ARBA00035363"/>
    </source>
</evidence>
<accession>A0A8B7PHB2</accession>
<dbReference type="KEGG" id="hazt:108680971"/>
<dbReference type="GO" id="GO:0003735">
    <property type="term" value="F:structural constituent of ribosome"/>
    <property type="evidence" value="ECO:0007669"/>
    <property type="project" value="InterPro"/>
</dbReference>
<evidence type="ECO:0000256" key="5">
    <source>
        <dbReference type="ARBA" id="ARBA00023128"/>
    </source>
</evidence>
<keyword evidence="5" id="KW-0496">Mitochondrion</keyword>
<keyword evidence="3" id="KW-0809">Transit peptide</keyword>
<dbReference type="AlphaFoldDB" id="A0A8B7PHB2"/>
<evidence type="ECO:0000256" key="7">
    <source>
        <dbReference type="ARBA" id="ARBA00035133"/>
    </source>
</evidence>
<dbReference type="OMA" id="ARNICFT"/>
<comment type="similarity">
    <text evidence="2">Belongs to the mitochondrion-specific ribosomal protein mS31 family.</text>
</comment>
<evidence type="ECO:0000313" key="11">
    <source>
        <dbReference type="RefSeq" id="XP_018025390.1"/>
    </source>
</evidence>
<dbReference type="InterPro" id="IPR026299">
    <property type="entry name" value="MRP-S31"/>
</dbReference>
<dbReference type="Proteomes" id="UP000694843">
    <property type="component" value="Unplaced"/>
</dbReference>
<organism evidence="10 11">
    <name type="scientific">Hyalella azteca</name>
    <name type="common">Amphipod</name>
    <dbReference type="NCBI Taxonomy" id="294128"/>
    <lineage>
        <taxon>Eukaryota</taxon>
        <taxon>Metazoa</taxon>
        <taxon>Ecdysozoa</taxon>
        <taxon>Arthropoda</taxon>
        <taxon>Crustacea</taxon>
        <taxon>Multicrustacea</taxon>
        <taxon>Malacostraca</taxon>
        <taxon>Eumalacostraca</taxon>
        <taxon>Peracarida</taxon>
        <taxon>Amphipoda</taxon>
        <taxon>Senticaudata</taxon>
        <taxon>Talitrida</taxon>
        <taxon>Talitroidea</taxon>
        <taxon>Hyalellidae</taxon>
        <taxon>Hyalella</taxon>
    </lineage>
</organism>
<dbReference type="GeneID" id="108680971"/>
<evidence type="ECO:0000256" key="6">
    <source>
        <dbReference type="ARBA" id="ARBA00023274"/>
    </source>
</evidence>
<name>A0A8B7PHB2_HYAAZ</name>
<dbReference type="PANTHER" id="PTHR13231">
    <property type="entry name" value="MITOCHONDRIAL RIBOSOMAL PROTEIN S31"/>
    <property type="match status" value="1"/>
</dbReference>
<feature type="region of interest" description="Disordered" evidence="9">
    <location>
        <begin position="23"/>
        <end position="62"/>
    </location>
</feature>
<dbReference type="CTD" id="10240"/>
<evidence type="ECO:0000256" key="4">
    <source>
        <dbReference type="ARBA" id="ARBA00022980"/>
    </source>
</evidence>
<sequence length="360" mass="40353">MLRNINLFRRRCPLCQVQHLECSSNRNGDSLPDATTTKSKDSNTSGGQDHEKVCPESPKTEKKIATKNEVQAKLANLLSNFTVELQPAARSSSNLKLASDELRQLRVRAPLTKPQQKLKEEFEAVGPKMAEAIRSVAEKVGGEETESELLDSLKRVTAKPSPPSPEAVLGLRSVLSGLSVEKRVSRHTRTKRFNESLATTDLHSAEPLKIFSPADMSQEPETAAPLLPTWEAQVARELKLCIARPPDSHFQELMQWTEQGKIWQFPVNNEFGMEAEEGRTGFQDHIFLERHLSPWCPKKGPIAHFMELVCVGLSMNPYVSAQRKKETILWYRDYFASKEKLLTEIGAIPADHSMSKEANA</sequence>
<proteinExistence type="inferred from homology"/>
<keyword evidence="10" id="KW-1185">Reference proteome</keyword>
<dbReference type="PANTHER" id="PTHR13231:SF3">
    <property type="entry name" value="SMALL RIBOSOMAL SUBUNIT PROTEIN MS31"/>
    <property type="match status" value="1"/>
</dbReference>
<feature type="compositionally biased region" description="Polar residues" evidence="9">
    <location>
        <begin position="23"/>
        <end position="47"/>
    </location>
</feature>
<dbReference type="GO" id="GO:0005763">
    <property type="term" value="C:mitochondrial small ribosomal subunit"/>
    <property type="evidence" value="ECO:0007669"/>
    <property type="project" value="InterPro"/>
</dbReference>
<dbReference type="RefSeq" id="XP_018025390.1">
    <property type="nucleotide sequence ID" value="XM_018169901.2"/>
</dbReference>
<dbReference type="Pfam" id="PF15433">
    <property type="entry name" value="MRP-S31"/>
    <property type="match status" value="1"/>
</dbReference>
<evidence type="ECO:0000313" key="10">
    <source>
        <dbReference type="Proteomes" id="UP000694843"/>
    </source>
</evidence>
<evidence type="ECO:0000256" key="2">
    <source>
        <dbReference type="ARBA" id="ARBA00011057"/>
    </source>
</evidence>
<reference evidence="11" key="1">
    <citation type="submission" date="2025-08" db="UniProtKB">
        <authorList>
            <consortium name="RefSeq"/>
        </authorList>
    </citation>
    <scope>IDENTIFICATION</scope>
    <source>
        <tissue evidence="11">Whole organism</tissue>
    </source>
</reference>
<evidence type="ECO:0000256" key="3">
    <source>
        <dbReference type="ARBA" id="ARBA00022946"/>
    </source>
</evidence>
<dbReference type="OrthoDB" id="5989925at2759"/>
<keyword evidence="6" id="KW-0687">Ribonucleoprotein</keyword>
<evidence type="ECO:0000256" key="1">
    <source>
        <dbReference type="ARBA" id="ARBA00004173"/>
    </source>
</evidence>
<evidence type="ECO:0000256" key="9">
    <source>
        <dbReference type="SAM" id="MobiDB-lite"/>
    </source>
</evidence>
<keyword evidence="4 11" id="KW-0689">Ribosomal protein</keyword>